<evidence type="ECO:0000313" key="3">
    <source>
        <dbReference type="EMBL" id="GIM11107.1"/>
    </source>
</evidence>
<gene>
    <name evidence="2" type="ORF">Vretifemale_15716</name>
    <name evidence="3" type="ORF">Vretimale_14617</name>
</gene>
<dbReference type="EMBL" id="BNCP01000040">
    <property type="protein sequence ID" value="GIL87681.1"/>
    <property type="molecule type" value="Genomic_DNA"/>
</dbReference>
<accession>A0A8J4FX07</accession>
<reference evidence="2" key="1">
    <citation type="journal article" date="2021" name="Proc. Natl. Acad. Sci. U.S.A.">
        <title>Three genomes in the algal genus Volvox reveal the fate of a haploid sex-determining region after a transition to homothallism.</title>
        <authorList>
            <person name="Yamamoto K."/>
            <person name="Hamaji T."/>
            <person name="Kawai-Toyooka H."/>
            <person name="Matsuzaki R."/>
            <person name="Takahashi F."/>
            <person name="Nishimura Y."/>
            <person name="Kawachi M."/>
            <person name="Noguchi H."/>
            <person name="Minakuchi Y."/>
            <person name="Umen J.G."/>
            <person name="Toyoda A."/>
            <person name="Nozaki H."/>
        </authorList>
    </citation>
    <scope>NUCLEOTIDE SEQUENCE</scope>
    <source>
        <strain evidence="3">NIES-3785</strain>
        <strain evidence="2">NIES-3786</strain>
    </source>
</reference>
<evidence type="ECO:0000313" key="2">
    <source>
        <dbReference type="EMBL" id="GIL87681.1"/>
    </source>
</evidence>
<comment type="caution">
    <text evidence="2">The sequence shown here is derived from an EMBL/GenBank/DDBJ whole genome shotgun (WGS) entry which is preliminary data.</text>
</comment>
<dbReference type="Proteomes" id="UP000747110">
    <property type="component" value="Unassembled WGS sequence"/>
</dbReference>
<proteinExistence type="predicted"/>
<feature type="chain" id="PRO_5036271697" evidence="1">
    <location>
        <begin position="31"/>
        <end position="333"/>
    </location>
</feature>
<dbReference type="AlphaFoldDB" id="A0A8J4FX07"/>
<keyword evidence="1" id="KW-0732">Signal</keyword>
<dbReference type="EMBL" id="BNCQ01000037">
    <property type="protein sequence ID" value="GIM11107.1"/>
    <property type="molecule type" value="Genomic_DNA"/>
</dbReference>
<feature type="signal peptide" evidence="1">
    <location>
        <begin position="1"/>
        <end position="30"/>
    </location>
</feature>
<organism evidence="2 4">
    <name type="scientific">Volvox reticuliferus</name>
    <dbReference type="NCBI Taxonomy" id="1737510"/>
    <lineage>
        <taxon>Eukaryota</taxon>
        <taxon>Viridiplantae</taxon>
        <taxon>Chlorophyta</taxon>
        <taxon>core chlorophytes</taxon>
        <taxon>Chlorophyceae</taxon>
        <taxon>CS clade</taxon>
        <taxon>Chlamydomonadales</taxon>
        <taxon>Volvocaceae</taxon>
        <taxon>Volvox</taxon>
    </lineage>
</organism>
<name>A0A8J4FX07_9CHLO</name>
<dbReference type="Proteomes" id="UP000722791">
    <property type="component" value="Unassembled WGS sequence"/>
</dbReference>
<evidence type="ECO:0000256" key="1">
    <source>
        <dbReference type="SAM" id="SignalP"/>
    </source>
</evidence>
<evidence type="ECO:0000313" key="4">
    <source>
        <dbReference type="Proteomes" id="UP000747110"/>
    </source>
</evidence>
<protein>
    <submittedName>
        <fullName evidence="2">Uncharacterized protein</fullName>
    </submittedName>
</protein>
<keyword evidence="4" id="KW-1185">Reference proteome</keyword>
<sequence length="333" mass="35881">MDWTQDAAHLLLWIIVVLQGLIQWSSFALAAEPVLPDVTVVCSIRLIEESPVQLQNVHIVDTTMNGNEGGFGSALTIHVHYGTYFRMGVLNISRSNLCKVKAKSSGGAIYLGINKALLHITQSSKLENNIAGAYGIGKGGAVYTRYSISSLVVDGGSSISNIVAGGFGGAFHVGGSSSSNVSILACSNISWNFANNAGGEFSITEHYLVQFLLSNNGRSVDNNMAAGHVIPTDPWGIFPVDYIIGGGALLHVHGPMDRLILQYNSSMSNNSAVISGVTYIQDDVVDGIYILEGSQIVNNVATDRDFKRRLFQLDHQGPEQYFGQCCPIRKWNK</sequence>